<protein>
    <recommendedName>
        <fullName evidence="4">Squalene cyclase C-terminal domain-containing protein</fullName>
    </recommendedName>
</protein>
<organism evidence="2 3">
    <name type="scientific">Roseimaritima multifibrata</name>
    <dbReference type="NCBI Taxonomy" id="1930274"/>
    <lineage>
        <taxon>Bacteria</taxon>
        <taxon>Pseudomonadati</taxon>
        <taxon>Planctomycetota</taxon>
        <taxon>Planctomycetia</taxon>
        <taxon>Pirellulales</taxon>
        <taxon>Pirellulaceae</taxon>
        <taxon>Roseimaritima</taxon>
    </lineage>
</organism>
<keyword evidence="3" id="KW-1185">Reference proteome</keyword>
<accession>A0A517MB66</accession>
<evidence type="ECO:0000313" key="2">
    <source>
        <dbReference type="EMBL" id="QDS92125.1"/>
    </source>
</evidence>
<keyword evidence="1" id="KW-1133">Transmembrane helix</keyword>
<feature type="transmembrane region" description="Helical" evidence="1">
    <location>
        <begin position="56"/>
        <end position="78"/>
    </location>
</feature>
<dbReference type="InterPro" id="IPR008930">
    <property type="entry name" value="Terpenoid_cyclase/PrenylTrfase"/>
</dbReference>
<sequence>MTNPARPPIEVPPVASRVPPVLVAAPPVAPPPEPSEAANWHLPGSDLLPTMKDERVPAWLVSMILHTIALLVLALLTVPPHGGGGLLLQVDSAESSQTNDASLQALIPPTPQTTDEALAAEQPIEVPLAVPSVAAQTPASPLEPKASSAPDPKAMTAALMASMTSGQTTQMPSGGGLGGRSATGRKVWGDKFGATPESEEAVELGLKWLAAHQRSDGSWSFDLSNAPCNGECSNPRRNPDNLPTPPTAATGLALLAFMGAGYTNRSGPYQEEIDRGLYYLRGQMRPAEFGSDLQMGSMYGHGIASLAIAEAASMTEDSGLVLMSDELTRFILAARHPTSSWGYFPGAPGDVTLTGWQLMALKGAQRLKISMPSDTFSRIGEYLDSMSLDDGIHYGYREPGNVRTPTAIALASQLYLGRSPTHPGELSGLNQLIEWGPSKKSVYYNYYATLALHHARHPSWDKWHPLVRDYLVQTQAKKGHERGSWHFKDHYGDVGGRLYTTAMAIMTLEVYYRYLPLYDDPNEFPL</sequence>
<dbReference type="Gene3D" id="1.50.10.20">
    <property type="match status" value="2"/>
</dbReference>
<evidence type="ECO:0008006" key="4">
    <source>
        <dbReference type="Google" id="ProtNLM"/>
    </source>
</evidence>
<evidence type="ECO:0000256" key="1">
    <source>
        <dbReference type="SAM" id="Phobius"/>
    </source>
</evidence>
<name>A0A517MB66_9BACT</name>
<evidence type="ECO:0000313" key="3">
    <source>
        <dbReference type="Proteomes" id="UP000320672"/>
    </source>
</evidence>
<dbReference type="EMBL" id="CP036262">
    <property type="protein sequence ID" value="QDS92125.1"/>
    <property type="molecule type" value="Genomic_DNA"/>
</dbReference>
<dbReference type="Proteomes" id="UP000320672">
    <property type="component" value="Chromosome"/>
</dbReference>
<dbReference type="KEGG" id="rml:FF011L_08610"/>
<reference evidence="2 3" key="1">
    <citation type="submission" date="2019-02" db="EMBL/GenBank/DDBJ databases">
        <title>Deep-cultivation of Planctomycetes and their phenomic and genomic characterization uncovers novel biology.</title>
        <authorList>
            <person name="Wiegand S."/>
            <person name="Jogler M."/>
            <person name="Boedeker C."/>
            <person name="Pinto D."/>
            <person name="Vollmers J."/>
            <person name="Rivas-Marin E."/>
            <person name="Kohn T."/>
            <person name="Peeters S.H."/>
            <person name="Heuer A."/>
            <person name="Rast P."/>
            <person name="Oberbeckmann S."/>
            <person name="Bunk B."/>
            <person name="Jeske O."/>
            <person name="Meyerdierks A."/>
            <person name="Storesund J.E."/>
            <person name="Kallscheuer N."/>
            <person name="Luecker S."/>
            <person name="Lage O.M."/>
            <person name="Pohl T."/>
            <person name="Merkel B.J."/>
            <person name="Hornburger P."/>
            <person name="Mueller R.-W."/>
            <person name="Bruemmer F."/>
            <person name="Labrenz M."/>
            <person name="Spormann A.M."/>
            <person name="Op den Camp H."/>
            <person name="Overmann J."/>
            <person name="Amann R."/>
            <person name="Jetten M.S.M."/>
            <person name="Mascher T."/>
            <person name="Medema M.H."/>
            <person name="Devos D.P."/>
            <person name="Kaster A.-K."/>
            <person name="Ovreas L."/>
            <person name="Rohde M."/>
            <person name="Galperin M.Y."/>
            <person name="Jogler C."/>
        </authorList>
    </citation>
    <scope>NUCLEOTIDE SEQUENCE [LARGE SCALE GENOMIC DNA]</scope>
    <source>
        <strain evidence="2 3">FF011L</strain>
    </source>
</reference>
<gene>
    <name evidence="2" type="ORF">FF011L_08610</name>
</gene>
<dbReference type="AlphaFoldDB" id="A0A517MB66"/>
<dbReference type="SUPFAM" id="SSF48239">
    <property type="entry name" value="Terpenoid cyclases/Protein prenyltransferases"/>
    <property type="match status" value="1"/>
</dbReference>
<dbReference type="OrthoDB" id="238862at2"/>
<dbReference type="RefSeq" id="WP_145350353.1">
    <property type="nucleotide sequence ID" value="NZ_CP036262.1"/>
</dbReference>
<keyword evidence="1" id="KW-0812">Transmembrane</keyword>
<dbReference type="CDD" id="cd00688">
    <property type="entry name" value="ISOPREN_C2_like"/>
    <property type="match status" value="1"/>
</dbReference>
<proteinExistence type="predicted"/>
<keyword evidence="1" id="KW-0472">Membrane</keyword>